<accession>A0A5B7GRB3</accession>
<dbReference type="AlphaFoldDB" id="A0A5B7GRB3"/>
<reference evidence="2 3" key="1">
    <citation type="submission" date="2019-05" db="EMBL/GenBank/DDBJ databases">
        <title>Another draft genome of Portunus trituberculatus and its Hox gene families provides insights of decapod evolution.</title>
        <authorList>
            <person name="Jeong J.-H."/>
            <person name="Song I."/>
            <person name="Kim S."/>
            <person name="Choi T."/>
            <person name="Kim D."/>
            <person name="Ryu S."/>
            <person name="Kim W."/>
        </authorList>
    </citation>
    <scope>NUCLEOTIDE SEQUENCE [LARGE SCALE GENOMIC DNA]</scope>
    <source>
        <tissue evidence="2">Muscle</tissue>
    </source>
</reference>
<evidence type="ECO:0000313" key="3">
    <source>
        <dbReference type="Proteomes" id="UP000324222"/>
    </source>
</evidence>
<keyword evidence="3" id="KW-1185">Reference proteome</keyword>
<organism evidence="2 3">
    <name type="scientific">Portunus trituberculatus</name>
    <name type="common">Swimming crab</name>
    <name type="synonym">Neptunus trituberculatus</name>
    <dbReference type="NCBI Taxonomy" id="210409"/>
    <lineage>
        <taxon>Eukaryota</taxon>
        <taxon>Metazoa</taxon>
        <taxon>Ecdysozoa</taxon>
        <taxon>Arthropoda</taxon>
        <taxon>Crustacea</taxon>
        <taxon>Multicrustacea</taxon>
        <taxon>Malacostraca</taxon>
        <taxon>Eumalacostraca</taxon>
        <taxon>Eucarida</taxon>
        <taxon>Decapoda</taxon>
        <taxon>Pleocyemata</taxon>
        <taxon>Brachyura</taxon>
        <taxon>Eubrachyura</taxon>
        <taxon>Portunoidea</taxon>
        <taxon>Portunidae</taxon>
        <taxon>Portuninae</taxon>
        <taxon>Portunus</taxon>
    </lineage>
</organism>
<proteinExistence type="predicted"/>
<comment type="caution">
    <text evidence="2">The sequence shown here is derived from an EMBL/GenBank/DDBJ whole genome shotgun (WGS) entry which is preliminary data.</text>
</comment>
<dbReference type="Proteomes" id="UP000324222">
    <property type="component" value="Unassembled WGS sequence"/>
</dbReference>
<name>A0A5B7GRB3_PORTR</name>
<evidence type="ECO:0000313" key="2">
    <source>
        <dbReference type="EMBL" id="MPC62540.1"/>
    </source>
</evidence>
<dbReference type="EMBL" id="VSRR010019799">
    <property type="protein sequence ID" value="MPC62540.1"/>
    <property type="molecule type" value="Genomic_DNA"/>
</dbReference>
<gene>
    <name evidence="2" type="ORF">E2C01_056627</name>
</gene>
<protein>
    <submittedName>
        <fullName evidence="2">Uncharacterized protein</fullName>
    </submittedName>
</protein>
<feature type="region of interest" description="Disordered" evidence="1">
    <location>
        <begin position="65"/>
        <end position="113"/>
    </location>
</feature>
<sequence>MTEVRVSDSGGRHNTRAKEARAAAFVISGRAVRRLIDSWRPGGTATRRYVNPRVDISLAPRIHPPPVPLATSSSSSSSHVVGLAGRAGANGSGRTKVAVDGDNTDTTSTTGRSRRVGTCAAGVVGELSIRMGKGEH</sequence>
<evidence type="ECO:0000256" key="1">
    <source>
        <dbReference type="SAM" id="MobiDB-lite"/>
    </source>
</evidence>
<feature type="compositionally biased region" description="Low complexity" evidence="1">
    <location>
        <begin position="100"/>
        <end position="111"/>
    </location>
</feature>